<name>A0A1U7CRR3_9BACT</name>
<keyword evidence="2" id="KW-1185">Reference proteome</keyword>
<evidence type="ECO:0000313" key="2">
    <source>
        <dbReference type="Proteomes" id="UP000186309"/>
    </source>
</evidence>
<proteinExistence type="predicted"/>
<sequence length="72" mass="7941">METLLERAFAEASKLPKAEQDVLATRLLAELAVEDDFDRAIAGSAHKLSRLAEQALAEFRGGMTEKLDPDRL</sequence>
<evidence type="ECO:0000313" key="1">
    <source>
        <dbReference type="EMBL" id="APW61634.1"/>
    </source>
</evidence>
<protein>
    <submittedName>
        <fullName evidence="1">Uncharacterized protein</fullName>
    </submittedName>
</protein>
<reference evidence="2" key="1">
    <citation type="submission" date="2016-12" db="EMBL/GenBank/DDBJ databases">
        <title>Comparative genomics of four Isosphaeraceae planctomycetes: a common pool of plasmids and glycoside hydrolase genes.</title>
        <authorList>
            <person name="Ivanova A."/>
        </authorList>
    </citation>
    <scope>NUCLEOTIDE SEQUENCE [LARGE SCALE GENOMIC DNA]</scope>
    <source>
        <strain evidence="2">PX4</strain>
    </source>
</reference>
<organism evidence="1 2">
    <name type="scientific">Paludisphaera borealis</name>
    <dbReference type="NCBI Taxonomy" id="1387353"/>
    <lineage>
        <taxon>Bacteria</taxon>
        <taxon>Pseudomonadati</taxon>
        <taxon>Planctomycetota</taxon>
        <taxon>Planctomycetia</taxon>
        <taxon>Isosphaerales</taxon>
        <taxon>Isosphaeraceae</taxon>
        <taxon>Paludisphaera</taxon>
    </lineage>
</organism>
<dbReference type="Proteomes" id="UP000186309">
    <property type="component" value="Chromosome"/>
</dbReference>
<dbReference type="EMBL" id="CP019082">
    <property type="protein sequence ID" value="APW61634.1"/>
    <property type="molecule type" value="Genomic_DNA"/>
</dbReference>
<dbReference type="STRING" id="1387353.BSF38_03159"/>
<gene>
    <name evidence="1" type="ORF">BSF38_03159</name>
</gene>
<dbReference type="AlphaFoldDB" id="A0A1U7CRR3"/>
<accession>A0A1U7CRR3</accession>
<dbReference type="KEGG" id="pbor:BSF38_03159"/>
<dbReference type="OrthoDB" id="5772099at2"/>
<dbReference type="RefSeq" id="WP_076347140.1">
    <property type="nucleotide sequence ID" value="NZ_CP019082.1"/>
</dbReference>